<accession>A0A2P7QHV3</accession>
<comment type="caution">
    <text evidence="1">The sequence shown here is derived from an EMBL/GenBank/DDBJ whole genome shotgun (WGS) entry which is preliminary data.</text>
</comment>
<dbReference type="RefSeq" id="WP_106454579.1">
    <property type="nucleotide sequence ID" value="NZ_PXYH01000027.1"/>
</dbReference>
<dbReference type="EMBL" id="PXYH01000027">
    <property type="protein sequence ID" value="PSJ37506.1"/>
    <property type="molecule type" value="Genomic_DNA"/>
</dbReference>
<name>A0A2P7QHV3_9GAMM</name>
<dbReference type="OrthoDB" id="378654at2"/>
<evidence type="ECO:0000313" key="1">
    <source>
        <dbReference type="EMBL" id="PSJ37506.1"/>
    </source>
</evidence>
<proteinExistence type="predicted"/>
<evidence type="ECO:0008006" key="3">
    <source>
        <dbReference type="Google" id="ProtNLM"/>
    </source>
</evidence>
<dbReference type="Proteomes" id="UP000242181">
    <property type="component" value="Unassembled WGS sequence"/>
</dbReference>
<evidence type="ECO:0000313" key="2">
    <source>
        <dbReference type="Proteomes" id="UP000242181"/>
    </source>
</evidence>
<keyword evidence="2" id="KW-1185">Reference proteome</keyword>
<dbReference type="Pfam" id="PF08907">
    <property type="entry name" value="DUF1853"/>
    <property type="match status" value="1"/>
</dbReference>
<gene>
    <name evidence="1" type="ORF">C7I36_15435</name>
</gene>
<protein>
    <recommendedName>
        <fullName evidence="3">DUF1853 domain-containing protein</fullName>
    </recommendedName>
</protein>
<reference evidence="1 2" key="1">
    <citation type="submission" date="2018-03" db="EMBL/GenBank/DDBJ databases">
        <title>The draft genome of Zobellella taiwanensis JCM 13381.</title>
        <authorList>
            <person name="Liu L."/>
            <person name="Li L."/>
            <person name="Wang T."/>
            <person name="Zhang X."/>
            <person name="Liang L."/>
        </authorList>
    </citation>
    <scope>NUCLEOTIDE SEQUENCE [LARGE SCALE GENOMIC DNA]</scope>
    <source>
        <strain evidence="1 2">JCM 13381</strain>
    </source>
</reference>
<sequence>MSLLLDTLLAQLKDPLVRDLAWTIGSPSLLPALAKAPSSAWYQTLLAGYRPRLYQFDRAPEPLYRHCRDCRRLGLYFEHLWLFFLLDDPRFQLLGHNRQQVVDGRTLGAFDFLLWNGPARQVEHWELAVKFYLVTDPADPVGSAAGLNPCDRLRRKLDYMYRHQLRLSLHPQVRPRLEAEGLMPAQTRLLLKGRLFYPMETGPGQQAYWGREAPPAGFEPQQKLDWLTGGRPSREPARRQCYRDDEGNWYARVDEQWLDELETSKK</sequence>
<dbReference type="AlphaFoldDB" id="A0A2P7QHV3"/>
<organism evidence="1 2">
    <name type="scientific">Zobellella taiwanensis</name>
    <dbReference type="NCBI Taxonomy" id="347535"/>
    <lineage>
        <taxon>Bacteria</taxon>
        <taxon>Pseudomonadati</taxon>
        <taxon>Pseudomonadota</taxon>
        <taxon>Gammaproteobacteria</taxon>
        <taxon>Aeromonadales</taxon>
        <taxon>Aeromonadaceae</taxon>
        <taxon>Zobellella</taxon>
    </lineage>
</organism>
<dbReference type="InterPro" id="IPR015003">
    <property type="entry name" value="DUF1853"/>
</dbReference>